<organism evidence="2 3">
    <name type="scientific">Mycobacterium tuberculosis</name>
    <dbReference type="NCBI Taxonomy" id="1773"/>
    <lineage>
        <taxon>Bacteria</taxon>
        <taxon>Bacillati</taxon>
        <taxon>Actinomycetota</taxon>
        <taxon>Actinomycetes</taxon>
        <taxon>Mycobacteriales</taxon>
        <taxon>Mycobacteriaceae</taxon>
        <taxon>Mycobacterium</taxon>
        <taxon>Mycobacterium tuberculosis complex</taxon>
    </lineage>
</organism>
<dbReference type="EMBL" id="CQQC01001682">
    <property type="protein sequence ID" value="CNW16135.1"/>
    <property type="molecule type" value="Genomic_DNA"/>
</dbReference>
<reference evidence="3 4" key="1">
    <citation type="submission" date="2015-03" db="EMBL/GenBank/DDBJ databases">
        <authorList>
            <consortium name="Pathogen Informatics"/>
        </authorList>
    </citation>
    <scope>NUCLEOTIDE SEQUENCE [LARGE SCALE GENOMIC DNA]</scope>
    <source>
        <strain evidence="1 4">C09601061</strain>
        <strain evidence="2 3">D00501624</strain>
    </source>
</reference>
<gene>
    <name evidence="1" type="ORF">ERS007657_00108</name>
    <name evidence="2" type="ORF">ERS007661_03610</name>
</gene>
<proteinExistence type="predicted"/>
<dbReference type="Proteomes" id="UP000046680">
    <property type="component" value="Unassembled WGS sequence"/>
</dbReference>
<dbReference type="Proteomes" id="UP000039217">
    <property type="component" value="Unassembled WGS sequence"/>
</dbReference>
<name>A0A655FTZ8_MYCTX</name>
<accession>A0A655FTZ8</accession>
<dbReference type="EMBL" id="CGCX01000020">
    <property type="protein sequence ID" value="CFR64877.1"/>
    <property type="molecule type" value="Genomic_DNA"/>
</dbReference>
<protein>
    <submittedName>
        <fullName evidence="2">Uncharacterized protein</fullName>
    </submittedName>
</protein>
<evidence type="ECO:0000313" key="3">
    <source>
        <dbReference type="Proteomes" id="UP000039217"/>
    </source>
</evidence>
<evidence type="ECO:0000313" key="1">
    <source>
        <dbReference type="EMBL" id="CFR64877.1"/>
    </source>
</evidence>
<evidence type="ECO:0000313" key="2">
    <source>
        <dbReference type="EMBL" id="CNW16135.1"/>
    </source>
</evidence>
<dbReference type="AlphaFoldDB" id="A0A655FTZ8"/>
<sequence>MPIRDETGEVDRQPGCLAFQPGAQRTLASDDQSSVDAGVTQCGECVDAAVSVLFHRQPAAVDQQDLRRGGPVLPNPGTAPPRVEGLQVYAQWDGDGICRSDAVEFFAREPGSTHDSVVVGGGSRVGEVCELLRGSTRKQLARKAIKTLVGDHHRRNAVFAAPPAQ</sequence>
<evidence type="ECO:0000313" key="4">
    <source>
        <dbReference type="Proteomes" id="UP000046680"/>
    </source>
</evidence>